<accession>A0ABD4Z3N6</accession>
<dbReference type="PANTHER" id="PTHR33606">
    <property type="entry name" value="PROTEIN YCII"/>
    <property type="match status" value="1"/>
</dbReference>
<dbReference type="AlphaFoldDB" id="A0ABD4Z3N6"/>
<organism evidence="3 4">
    <name type="scientific">Achromobacter mucicolens</name>
    <dbReference type="NCBI Taxonomy" id="1389922"/>
    <lineage>
        <taxon>Bacteria</taxon>
        <taxon>Pseudomonadati</taxon>
        <taxon>Pseudomonadota</taxon>
        <taxon>Betaproteobacteria</taxon>
        <taxon>Burkholderiales</taxon>
        <taxon>Alcaligenaceae</taxon>
        <taxon>Achromobacter</taxon>
    </lineage>
</organism>
<dbReference type="InterPro" id="IPR005545">
    <property type="entry name" value="YCII"/>
</dbReference>
<evidence type="ECO:0000259" key="2">
    <source>
        <dbReference type="Pfam" id="PF03795"/>
    </source>
</evidence>
<comment type="caution">
    <text evidence="3">The sequence shown here is derived from an EMBL/GenBank/DDBJ whole genome shotgun (WGS) entry which is preliminary data.</text>
</comment>
<sequence>MRQWKMAQMANEPTVKEDQLLFCFFSIDKPDSLALRQQLRPQHKTYLANVAEQIAFAGPLLSDDGVTMQGSLLVIDFADRVEAQTWLDDEPFAKAGLFESVSIRPFQNLWPQRAGFPPVA</sequence>
<dbReference type="SUPFAM" id="SSF54909">
    <property type="entry name" value="Dimeric alpha+beta barrel"/>
    <property type="match status" value="1"/>
</dbReference>
<gene>
    <name evidence="3" type="ORF">N5C72_28245</name>
</gene>
<reference evidence="3 4" key="1">
    <citation type="submission" date="2022-09" db="EMBL/GenBank/DDBJ databases">
        <title>Intensive care unit water sources are persistently colonized with multi-drug resistant bacteria and are the site of extensive horizontal gene transfer of antibiotic resistance genes.</title>
        <authorList>
            <person name="Diorio-Toth L."/>
        </authorList>
    </citation>
    <scope>NUCLEOTIDE SEQUENCE [LARGE SCALE GENOMIC DNA]</scope>
    <source>
        <strain evidence="3 4">GD03967</strain>
    </source>
</reference>
<dbReference type="InterPro" id="IPR011008">
    <property type="entry name" value="Dimeric_a/b-barrel"/>
</dbReference>
<dbReference type="Proteomes" id="UP001158644">
    <property type="component" value="Unassembled WGS sequence"/>
</dbReference>
<evidence type="ECO:0000256" key="1">
    <source>
        <dbReference type="ARBA" id="ARBA00007689"/>
    </source>
</evidence>
<evidence type="ECO:0000313" key="3">
    <source>
        <dbReference type="EMBL" id="MDH1181986.1"/>
    </source>
</evidence>
<dbReference type="RefSeq" id="WP_279992358.1">
    <property type="nucleotide sequence ID" value="NZ_JAOBZK010000085.1"/>
</dbReference>
<comment type="similarity">
    <text evidence="1">Belongs to the YciI family.</text>
</comment>
<feature type="domain" description="YCII-related" evidence="2">
    <location>
        <begin position="21"/>
        <end position="106"/>
    </location>
</feature>
<protein>
    <submittedName>
        <fullName evidence="3">YciI family protein</fullName>
    </submittedName>
</protein>
<dbReference type="PANTHER" id="PTHR33606:SF3">
    <property type="entry name" value="PROTEIN YCII"/>
    <property type="match status" value="1"/>
</dbReference>
<proteinExistence type="inferred from homology"/>
<dbReference type="Gene3D" id="3.30.70.1060">
    <property type="entry name" value="Dimeric alpha+beta barrel"/>
    <property type="match status" value="1"/>
</dbReference>
<dbReference type="InterPro" id="IPR051807">
    <property type="entry name" value="Sec-metab_biosynth-assoc"/>
</dbReference>
<dbReference type="Pfam" id="PF03795">
    <property type="entry name" value="YCII"/>
    <property type="match status" value="1"/>
</dbReference>
<name>A0ABD4Z3N6_9BURK</name>
<evidence type="ECO:0000313" key="4">
    <source>
        <dbReference type="Proteomes" id="UP001158644"/>
    </source>
</evidence>
<dbReference type="EMBL" id="JAOBZK010000085">
    <property type="protein sequence ID" value="MDH1181986.1"/>
    <property type="molecule type" value="Genomic_DNA"/>
</dbReference>